<protein>
    <recommendedName>
        <fullName evidence="1">AAA ATPase AAA+ lid domain-containing protein</fullName>
    </recommendedName>
</protein>
<feature type="domain" description="AAA ATPase AAA+ lid" evidence="1">
    <location>
        <begin position="11"/>
        <end position="41"/>
    </location>
</feature>
<organism evidence="2 3">
    <name type="scientific">[Myrmecia] bisecta</name>
    <dbReference type="NCBI Taxonomy" id="41462"/>
    <lineage>
        <taxon>Eukaryota</taxon>
        <taxon>Viridiplantae</taxon>
        <taxon>Chlorophyta</taxon>
        <taxon>core chlorophytes</taxon>
        <taxon>Trebouxiophyceae</taxon>
        <taxon>Trebouxiales</taxon>
        <taxon>Trebouxiaceae</taxon>
        <taxon>Myrmecia</taxon>
    </lineage>
</organism>
<evidence type="ECO:0000313" key="2">
    <source>
        <dbReference type="EMBL" id="KAK9814499.1"/>
    </source>
</evidence>
<dbReference type="Gene3D" id="1.10.8.60">
    <property type="match status" value="1"/>
</dbReference>
<dbReference type="Pfam" id="PF17862">
    <property type="entry name" value="AAA_lid_3"/>
    <property type="match status" value="1"/>
</dbReference>
<name>A0AAW1Q2Y2_9CHLO</name>
<dbReference type="EMBL" id="JALJOR010000007">
    <property type="protein sequence ID" value="KAK9814499.1"/>
    <property type="molecule type" value="Genomic_DNA"/>
</dbReference>
<keyword evidence="3" id="KW-1185">Reference proteome</keyword>
<comment type="caution">
    <text evidence="2">The sequence shown here is derived from an EMBL/GenBank/DDBJ whole genome shotgun (WGS) entry which is preliminary data.</text>
</comment>
<evidence type="ECO:0000259" key="1">
    <source>
        <dbReference type="Pfam" id="PF17862"/>
    </source>
</evidence>
<dbReference type="AlphaFoldDB" id="A0AAW1Q2Y2"/>
<dbReference type="InterPro" id="IPR041569">
    <property type="entry name" value="AAA_lid_3"/>
</dbReference>
<evidence type="ECO:0000313" key="3">
    <source>
        <dbReference type="Proteomes" id="UP001489004"/>
    </source>
</evidence>
<sequence>MAHKLRLSGGFDVRKIAKQAPGFVGADLASLIKEAAVLAIAHLTAPVKAGVDAVLKEVVIFAFKVSWPL</sequence>
<gene>
    <name evidence="2" type="ORF">WJX72_006823</name>
</gene>
<accession>A0AAW1Q2Y2</accession>
<proteinExistence type="predicted"/>
<dbReference type="Proteomes" id="UP001489004">
    <property type="component" value="Unassembled WGS sequence"/>
</dbReference>
<reference evidence="2 3" key="1">
    <citation type="journal article" date="2024" name="Nat. Commun.">
        <title>Phylogenomics reveals the evolutionary origins of lichenization in chlorophyte algae.</title>
        <authorList>
            <person name="Puginier C."/>
            <person name="Libourel C."/>
            <person name="Otte J."/>
            <person name="Skaloud P."/>
            <person name="Haon M."/>
            <person name="Grisel S."/>
            <person name="Petersen M."/>
            <person name="Berrin J.G."/>
            <person name="Delaux P.M."/>
            <person name="Dal Grande F."/>
            <person name="Keller J."/>
        </authorList>
    </citation>
    <scope>NUCLEOTIDE SEQUENCE [LARGE SCALE GENOMIC DNA]</scope>
    <source>
        <strain evidence="2 3">SAG 2043</strain>
    </source>
</reference>